<dbReference type="AlphaFoldDB" id="A0A9X6ZZD7"/>
<dbReference type="PANTHER" id="PTHR47197:SF3">
    <property type="entry name" value="DIHYDRO-HEME D1 DEHYDROGENASE"/>
    <property type="match status" value="1"/>
</dbReference>
<dbReference type="InterPro" id="IPR051200">
    <property type="entry name" value="Host-pathogen_enzymatic-act"/>
</dbReference>
<evidence type="ECO:0000313" key="1">
    <source>
        <dbReference type="EMBL" id="PFK18134.1"/>
    </source>
</evidence>
<reference evidence="1 2" key="1">
    <citation type="submission" date="2017-09" db="EMBL/GenBank/DDBJ databases">
        <title>Large-scale bioinformatics analysis of Bacillus genomes uncovers conserved roles of natural products in bacterial physiology.</title>
        <authorList>
            <consortium name="Agbiome Team Llc"/>
            <person name="Bleich R.M."/>
            <person name="Grubbs K.J."/>
            <person name="Santa Maria K.C."/>
            <person name="Allen S.E."/>
            <person name="Farag S."/>
            <person name="Shank E.A."/>
            <person name="Bowers A."/>
        </authorList>
    </citation>
    <scope>NUCLEOTIDE SEQUENCE [LARGE SCALE GENOMIC DNA]</scope>
    <source>
        <strain evidence="1 2">AFS083741</strain>
    </source>
</reference>
<dbReference type="PANTHER" id="PTHR47197">
    <property type="entry name" value="PROTEIN NIRF"/>
    <property type="match status" value="1"/>
</dbReference>
<protein>
    <submittedName>
        <fullName evidence="1">Uncharacterized protein</fullName>
    </submittedName>
</protein>
<dbReference type="Gene3D" id="2.130.10.10">
    <property type="entry name" value="YVTN repeat-like/Quinoprotein amine dehydrogenase"/>
    <property type="match status" value="1"/>
</dbReference>
<dbReference type="EMBL" id="NUWJ01000112">
    <property type="protein sequence ID" value="PFK18134.1"/>
    <property type="molecule type" value="Genomic_DNA"/>
</dbReference>
<dbReference type="SUPFAM" id="SSF50974">
    <property type="entry name" value="Nitrous oxide reductase, N-terminal domain"/>
    <property type="match status" value="1"/>
</dbReference>
<sequence>MKNQLDANPFSCCNTIKALEAFQFVLLQVIDQPLVGITSKVHLQNLTQQLQARFSGYIACLACEPGPTGPTGPTELTAYVTNYNNNTVSIVNLGTNSITGSISGFNGPTGLDITPDGLVAYVPNYFSNDISIVDLGTNSFTGSISGFDGPNAIAIK</sequence>
<dbReference type="Proteomes" id="UP000224413">
    <property type="component" value="Unassembled WGS sequence"/>
</dbReference>
<gene>
    <name evidence="1" type="ORF">COI98_13045</name>
</gene>
<comment type="caution">
    <text evidence="1">The sequence shown here is derived from an EMBL/GenBank/DDBJ whole genome shotgun (WGS) entry which is preliminary data.</text>
</comment>
<proteinExistence type="predicted"/>
<evidence type="ECO:0000313" key="2">
    <source>
        <dbReference type="Proteomes" id="UP000224413"/>
    </source>
</evidence>
<accession>A0A9X6ZZD7</accession>
<organism evidence="1 2">
    <name type="scientific">Bacillus cereus</name>
    <dbReference type="NCBI Taxonomy" id="1396"/>
    <lineage>
        <taxon>Bacteria</taxon>
        <taxon>Bacillati</taxon>
        <taxon>Bacillota</taxon>
        <taxon>Bacilli</taxon>
        <taxon>Bacillales</taxon>
        <taxon>Bacillaceae</taxon>
        <taxon>Bacillus</taxon>
        <taxon>Bacillus cereus group</taxon>
    </lineage>
</organism>
<dbReference type="RefSeq" id="WP_098583420.1">
    <property type="nucleotide sequence ID" value="NZ_NUWJ01000112.1"/>
</dbReference>
<dbReference type="InterPro" id="IPR011045">
    <property type="entry name" value="N2O_reductase_N"/>
</dbReference>
<name>A0A9X6ZZD7_BACCE</name>
<dbReference type="InterPro" id="IPR015943">
    <property type="entry name" value="WD40/YVTN_repeat-like_dom_sf"/>
</dbReference>